<evidence type="ECO:0000313" key="1">
    <source>
        <dbReference type="EMBL" id="KKL26107.1"/>
    </source>
</evidence>
<proteinExistence type="predicted"/>
<sequence>MNTDQTPFPEEHAGGQWHHSHLLVEQGWFASKTSGWVADNFPDAFGGFEVNFRSLVPEGTNAVEAVIYQLTAKGFVWVREKGESDISETPQADDENSHLLLDAGSSLAVRTLWIGHDYSIELAVSDSAIDLYVAFVKAYML</sequence>
<dbReference type="AlphaFoldDB" id="A0A0F9CI30"/>
<gene>
    <name evidence="1" type="ORF">LCGC14_2398620</name>
</gene>
<protein>
    <submittedName>
        <fullName evidence="1">Uncharacterized protein</fullName>
    </submittedName>
</protein>
<accession>A0A0F9CI30</accession>
<organism evidence="1">
    <name type="scientific">marine sediment metagenome</name>
    <dbReference type="NCBI Taxonomy" id="412755"/>
    <lineage>
        <taxon>unclassified sequences</taxon>
        <taxon>metagenomes</taxon>
        <taxon>ecological metagenomes</taxon>
    </lineage>
</organism>
<comment type="caution">
    <text evidence="1">The sequence shown here is derived from an EMBL/GenBank/DDBJ whole genome shotgun (WGS) entry which is preliminary data.</text>
</comment>
<dbReference type="EMBL" id="LAZR01035957">
    <property type="protein sequence ID" value="KKL26107.1"/>
    <property type="molecule type" value="Genomic_DNA"/>
</dbReference>
<name>A0A0F9CI30_9ZZZZ</name>
<reference evidence="1" key="1">
    <citation type="journal article" date="2015" name="Nature">
        <title>Complex archaea that bridge the gap between prokaryotes and eukaryotes.</title>
        <authorList>
            <person name="Spang A."/>
            <person name="Saw J.H."/>
            <person name="Jorgensen S.L."/>
            <person name="Zaremba-Niedzwiedzka K."/>
            <person name="Martijn J."/>
            <person name="Lind A.E."/>
            <person name="van Eijk R."/>
            <person name="Schleper C."/>
            <person name="Guy L."/>
            <person name="Ettema T.J."/>
        </authorList>
    </citation>
    <scope>NUCLEOTIDE SEQUENCE</scope>
</reference>